<evidence type="ECO:0000256" key="3">
    <source>
        <dbReference type="ARBA" id="ARBA00022729"/>
    </source>
</evidence>
<dbReference type="PIRSF" id="PIRSF002825">
    <property type="entry name" value="CfbpA"/>
    <property type="match status" value="1"/>
</dbReference>
<dbReference type="GO" id="GO:0046872">
    <property type="term" value="F:metal ion binding"/>
    <property type="evidence" value="ECO:0007669"/>
    <property type="project" value="UniProtKB-KW"/>
</dbReference>
<dbReference type="PANTHER" id="PTHR30006">
    <property type="entry name" value="THIAMINE-BINDING PERIPLASMIC PROTEIN-RELATED"/>
    <property type="match status" value="1"/>
</dbReference>
<dbReference type="InterPro" id="IPR026045">
    <property type="entry name" value="Ferric-bd"/>
</dbReference>
<dbReference type="Gene3D" id="3.40.190.10">
    <property type="entry name" value="Periplasmic binding protein-like II"/>
    <property type="match status" value="2"/>
</dbReference>
<protein>
    <submittedName>
        <fullName evidence="5">Fe(3+) ABC transporter substrate-binding protein</fullName>
    </submittedName>
</protein>
<dbReference type="GO" id="GO:0006826">
    <property type="term" value="P:iron ion transport"/>
    <property type="evidence" value="ECO:0007669"/>
    <property type="project" value="UniProtKB-KW"/>
</dbReference>
<keyword evidence="2" id="KW-0813">Transport</keyword>
<organism evidence="5 6">
    <name type="scientific">Phormidesmis priestleyi</name>
    <dbReference type="NCBI Taxonomy" id="268141"/>
    <lineage>
        <taxon>Bacteria</taxon>
        <taxon>Bacillati</taxon>
        <taxon>Cyanobacteriota</taxon>
        <taxon>Cyanophyceae</taxon>
        <taxon>Leptolyngbyales</taxon>
        <taxon>Leptolyngbyaceae</taxon>
        <taxon>Phormidesmis</taxon>
    </lineage>
</organism>
<keyword evidence="4" id="KW-0479">Metal-binding</keyword>
<evidence type="ECO:0000256" key="4">
    <source>
        <dbReference type="PIRSR" id="PIRSR002825-1"/>
    </source>
</evidence>
<keyword evidence="2" id="KW-0406">Ion transport</keyword>
<dbReference type="PROSITE" id="PS51257">
    <property type="entry name" value="PROKAR_LIPOPROTEIN"/>
    <property type="match status" value="1"/>
</dbReference>
<feature type="binding site" evidence="4">
    <location>
        <position position="241"/>
    </location>
    <ligand>
        <name>Fe cation</name>
        <dbReference type="ChEBI" id="CHEBI:24875"/>
    </ligand>
</feature>
<feature type="binding site" evidence="4">
    <location>
        <position position="240"/>
    </location>
    <ligand>
        <name>Fe cation</name>
        <dbReference type="ChEBI" id="CHEBI:24875"/>
    </ligand>
</feature>
<keyword evidence="4" id="KW-0408">Iron</keyword>
<keyword evidence="3" id="KW-0732">Signal</keyword>
<proteinExistence type="inferred from homology"/>
<accession>A0A2W4XW69</accession>
<reference evidence="5 6" key="2">
    <citation type="submission" date="2018-06" db="EMBL/GenBank/DDBJ databases">
        <title>Metagenomic assembly of (sub)arctic Cyanobacteria and their associated microbiome from non-axenic cultures.</title>
        <authorList>
            <person name="Baurain D."/>
        </authorList>
    </citation>
    <scope>NUCLEOTIDE SEQUENCE [LARGE SCALE GENOMIC DNA]</scope>
    <source>
        <strain evidence="5">ULC027bin1</strain>
    </source>
</reference>
<evidence type="ECO:0000313" key="6">
    <source>
        <dbReference type="Proteomes" id="UP000249794"/>
    </source>
</evidence>
<keyword evidence="2" id="KW-0410">Iron transport</keyword>
<sequence length="359" mass="39175">MLTTLQKTLQKTLRTTRRQLWAVLFLLSLGVAACSGGGSGSDQVVNLYSARHYDVDVQLYEQFTADTGIQVNVIEGQPDELIERITNEGDQSPADVFVAVDAGRLWRAQEAGIFQPVTDDEVLNSQVPANLREPNGEWFGLTTRARVLVYNKANVKPSELSTYEDLANPQWKGRVCVRSSSNVYNQSLVGSMVESIGAEATEKWAKGLVANFARAPEGGDIDQIKAVAAGQCDVAIANHYYWARLEKSDDPSDVAAVEKTAIFFPNQGDRGTHINISGIGLVKTAPHPENGIAFMEFLVSPAAQKIFAESNNEYPVVKGIALEPIVAKLGEFKVDETNVASYGRNNAEVNEIVDRAGWQ</sequence>
<comment type="similarity">
    <text evidence="1">Belongs to the bacterial solute-binding protein 1 family.</text>
</comment>
<evidence type="ECO:0000256" key="1">
    <source>
        <dbReference type="ARBA" id="ARBA00008520"/>
    </source>
</evidence>
<dbReference type="SUPFAM" id="SSF53850">
    <property type="entry name" value="Periplasmic binding protein-like II"/>
    <property type="match status" value="1"/>
</dbReference>
<dbReference type="PANTHER" id="PTHR30006:SF15">
    <property type="entry name" value="IRON-UTILIZATION PERIPLASMIC PROTEIN"/>
    <property type="match status" value="1"/>
</dbReference>
<dbReference type="GO" id="GO:0030288">
    <property type="term" value="C:outer membrane-bounded periplasmic space"/>
    <property type="evidence" value="ECO:0007669"/>
    <property type="project" value="TreeGrafter"/>
</dbReference>
<dbReference type="AlphaFoldDB" id="A0A2W4XW69"/>
<feature type="binding site" evidence="4">
    <location>
        <position position="52"/>
    </location>
    <ligand>
        <name>Fe cation</name>
        <dbReference type="ChEBI" id="CHEBI:24875"/>
    </ligand>
</feature>
<reference evidence="6" key="1">
    <citation type="submission" date="2018-04" db="EMBL/GenBank/DDBJ databases">
        <authorList>
            <person name="Cornet L."/>
        </authorList>
    </citation>
    <scope>NUCLEOTIDE SEQUENCE [LARGE SCALE GENOMIC DNA]</scope>
</reference>
<comment type="caution">
    <text evidence="5">The sequence shown here is derived from an EMBL/GenBank/DDBJ whole genome shotgun (WGS) entry which is preliminary data.</text>
</comment>
<evidence type="ECO:0000313" key="5">
    <source>
        <dbReference type="EMBL" id="PZO58719.1"/>
    </source>
</evidence>
<gene>
    <name evidence="5" type="ORF">DCF15_04340</name>
</gene>
<dbReference type="Proteomes" id="UP000249794">
    <property type="component" value="Unassembled WGS sequence"/>
</dbReference>
<dbReference type="Pfam" id="PF13343">
    <property type="entry name" value="SBP_bac_6"/>
    <property type="match status" value="1"/>
</dbReference>
<name>A0A2W4XW69_9CYAN</name>
<dbReference type="CDD" id="cd13542">
    <property type="entry name" value="PBP2_FutA1_ilke"/>
    <property type="match status" value="1"/>
</dbReference>
<dbReference type="EMBL" id="QBMP01000027">
    <property type="protein sequence ID" value="PZO58719.1"/>
    <property type="molecule type" value="Genomic_DNA"/>
</dbReference>
<evidence type="ECO:0000256" key="2">
    <source>
        <dbReference type="ARBA" id="ARBA00022496"/>
    </source>
</evidence>